<accession>A0A9N7NFZ7</accession>
<evidence type="ECO:0000256" key="1">
    <source>
        <dbReference type="ARBA" id="ARBA00001968"/>
    </source>
</evidence>
<evidence type="ECO:0000259" key="4">
    <source>
        <dbReference type="Pfam" id="PF13359"/>
    </source>
</evidence>
<comment type="caution">
    <text evidence="5">The sequence shown here is derived from an EMBL/GenBank/DDBJ whole genome shotgun (WGS) entry which is preliminary data.</text>
</comment>
<evidence type="ECO:0000313" key="6">
    <source>
        <dbReference type="Proteomes" id="UP001153555"/>
    </source>
</evidence>
<dbReference type="Pfam" id="PF13359">
    <property type="entry name" value="DDE_Tnp_4"/>
    <property type="match status" value="1"/>
</dbReference>
<dbReference type="InterPro" id="IPR027806">
    <property type="entry name" value="HARBI1_dom"/>
</dbReference>
<gene>
    <name evidence="5" type="ORF">SHERM_28867</name>
</gene>
<proteinExistence type="predicted"/>
<feature type="domain" description="DDE Tnp4" evidence="4">
    <location>
        <begin position="63"/>
        <end position="224"/>
    </location>
</feature>
<keyword evidence="2" id="KW-0479">Metal-binding</keyword>
<evidence type="ECO:0000313" key="5">
    <source>
        <dbReference type="EMBL" id="CAA0833609.1"/>
    </source>
</evidence>
<dbReference type="EMBL" id="CACSLK010027840">
    <property type="protein sequence ID" value="CAA0833609.1"/>
    <property type="molecule type" value="Genomic_DNA"/>
</dbReference>
<dbReference type="PANTHER" id="PTHR46250:SF15">
    <property type="entry name" value="OS01G0523800 PROTEIN"/>
    <property type="match status" value="1"/>
</dbReference>
<evidence type="ECO:0000256" key="2">
    <source>
        <dbReference type="ARBA" id="ARBA00022723"/>
    </source>
</evidence>
<reference evidence="5" key="1">
    <citation type="submission" date="2019-12" db="EMBL/GenBank/DDBJ databases">
        <authorList>
            <person name="Scholes J."/>
        </authorList>
    </citation>
    <scope>NUCLEOTIDE SEQUENCE</scope>
</reference>
<sequence length="863" mass="98412">MDRLYSKCQIDYPGNYNICKSLYALVTEAVLRLYPIIVVQPKPVLESNNDWRWKWFKGCLGALDGTYVPVRVPSNLHPKYRNRKGSVCVNVLGVCDVDMQFSYILVGWEGSAADSRVLRDAVRRQRGLRVPSGNYYLCDGGYTNGPGFLAPFRGVRYHLHEFGEGPRAPRNPRELFNLRHARARNMIERAFGVLKMRWAVLRSKTFFDIVTQNRVILACCLLQNFIRSTMNNDPMEGDDVVFEMESNMEEPIPPPNDYVEVVEPTNEWTTWRETLAISMFNEWLMDSTTSMGRGPNVNNPRRSWTIEEERALIQGLKELVARGMKADNGLRSGYTLFLEQYMRQQFPGTTIRAEPHITSKITVWKKNYGLLQPLLQETSGVGWSESGHILEVEEPVWQDYVKVYPKGKGLRNKPWPFYSDWVDIFGKDRATGEGAEGFADAVQEVLSNTGDNAPAQNVSSGGGGGDFESNENEIQSSPTHGVESSASGRGKRVGKRKRLKDAEVEVVGLLHTLCEKADKRWGEMVERIGVQHDAKEQRKVLYEALKCIPILTTEQRFIVSKYFCRNKEDMDVFFSVDDEEKASMGVLYYTGQLHFQQISSSSQLTPRHHPLNSNPMERHASMLRIAERYRRPGWSANEERECYRLFFNLCRETPDVNVPAVFNSLWAQLSIQLTEEMLHYFSVLMVKSKIRALHRNFRDFLRFLETPGVEVHAESGLVNVNHTYWAYVGRETDMEYYFRHVGFQWYEECVDLWDLRRAAGVHIGAGERAYDPIMFDDTDEENIAADDPNGANGDDDAALDVGNEHGHGAAGNMKEVEDDAVEEVYEDEYAAEAAAVEVVQIEEDHAPDEMDIDTDVDSCVDSD</sequence>
<comment type="cofactor">
    <cofactor evidence="1">
        <name>a divalent metal cation</name>
        <dbReference type="ChEBI" id="CHEBI:60240"/>
    </cofactor>
</comment>
<feature type="compositionally biased region" description="Acidic residues" evidence="3">
    <location>
        <begin position="849"/>
        <end position="863"/>
    </location>
</feature>
<organism evidence="5 6">
    <name type="scientific">Striga hermonthica</name>
    <name type="common">Purple witchweed</name>
    <name type="synonym">Buchnera hermonthica</name>
    <dbReference type="NCBI Taxonomy" id="68872"/>
    <lineage>
        <taxon>Eukaryota</taxon>
        <taxon>Viridiplantae</taxon>
        <taxon>Streptophyta</taxon>
        <taxon>Embryophyta</taxon>
        <taxon>Tracheophyta</taxon>
        <taxon>Spermatophyta</taxon>
        <taxon>Magnoliopsida</taxon>
        <taxon>eudicotyledons</taxon>
        <taxon>Gunneridae</taxon>
        <taxon>Pentapetalae</taxon>
        <taxon>asterids</taxon>
        <taxon>lamiids</taxon>
        <taxon>Lamiales</taxon>
        <taxon>Orobanchaceae</taxon>
        <taxon>Buchnereae</taxon>
        <taxon>Striga</taxon>
    </lineage>
</organism>
<name>A0A9N7NFZ7_STRHE</name>
<feature type="compositionally biased region" description="Polar residues" evidence="3">
    <location>
        <begin position="449"/>
        <end position="459"/>
    </location>
</feature>
<protein>
    <recommendedName>
        <fullName evidence="4">DDE Tnp4 domain-containing protein</fullName>
    </recommendedName>
</protein>
<keyword evidence="6" id="KW-1185">Reference proteome</keyword>
<dbReference type="Proteomes" id="UP001153555">
    <property type="component" value="Unassembled WGS sequence"/>
</dbReference>
<feature type="region of interest" description="Disordered" evidence="3">
    <location>
        <begin position="843"/>
        <end position="863"/>
    </location>
</feature>
<dbReference type="PANTHER" id="PTHR46250">
    <property type="entry name" value="MYB/SANT-LIKE DNA-BINDING DOMAIN PROTEIN-RELATED"/>
    <property type="match status" value="1"/>
</dbReference>
<dbReference type="GO" id="GO:0046872">
    <property type="term" value="F:metal ion binding"/>
    <property type="evidence" value="ECO:0007669"/>
    <property type="project" value="UniProtKB-KW"/>
</dbReference>
<dbReference type="OrthoDB" id="1746344at2759"/>
<feature type="compositionally biased region" description="Polar residues" evidence="3">
    <location>
        <begin position="472"/>
        <end position="487"/>
    </location>
</feature>
<feature type="region of interest" description="Disordered" evidence="3">
    <location>
        <begin position="449"/>
        <end position="495"/>
    </location>
</feature>
<evidence type="ECO:0000256" key="3">
    <source>
        <dbReference type="SAM" id="MobiDB-lite"/>
    </source>
</evidence>
<dbReference type="AlphaFoldDB" id="A0A9N7NFZ7"/>